<reference evidence="2 3" key="2">
    <citation type="submission" date="2018-11" db="EMBL/GenBank/DDBJ databases">
        <authorList>
            <consortium name="Pathogen Informatics"/>
        </authorList>
    </citation>
    <scope>NUCLEOTIDE SEQUENCE [LARGE SCALE GENOMIC DNA]</scope>
</reference>
<dbReference type="STRING" id="387005.A0A183H3T1"/>
<evidence type="ECO:0000256" key="1">
    <source>
        <dbReference type="SAM" id="MobiDB-lite"/>
    </source>
</evidence>
<gene>
    <name evidence="2" type="ORF">OFLC_LOCUS2139</name>
</gene>
<feature type="compositionally biased region" description="Basic and acidic residues" evidence="1">
    <location>
        <begin position="226"/>
        <end position="237"/>
    </location>
</feature>
<name>A0A183H3T1_9BILA</name>
<reference evidence="4" key="1">
    <citation type="submission" date="2016-06" db="UniProtKB">
        <authorList>
            <consortium name="WormBaseParasite"/>
        </authorList>
    </citation>
    <scope>IDENTIFICATION</scope>
</reference>
<feature type="compositionally biased region" description="Basic and acidic residues" evidence="1">
    <location>
        <begin position="21"/>
        <end position="42"/>
    </location>
</feature>
<evidence type="ECO:0000313" key="4">
    <source>
        <dbReference type="WBParaSite" id="OFLC_0000214001-mRNA-1"/>
    </source>
</evidence>
<evidence type="ECO:0000313" key="2">
    <source>
        <dbReference type="EMBL" id="VDO32007.1"/>
    </source>
</evidence>
<keyword evidence="3" id="KW-1185">Reference proteome</keyword>
<evidence type="ECO:0000313" key="3">
    <source>
        <dbReference type="Proteomes" id="UP000267606"/>
    </source>
</evidence>
<dbReference type="WBParaSite" id="OFLC_0000214001-mRNA-1">
    <property type="protein sequence ID" value="OFLC_0000214001-mRNA-1"/>
    <property type="gene ID" value="OFLC_0000214001"/>
</dbReference>
<sequence length="338" mass="39047">MNETLPSEEPSSLEGTNTYLSKEKVEKDSNERIAEKSSEKVENGTARKTFKEKRLDSKESSSLSGSKEYVKVNLGFREATKKSSGSRELSKEISDSTEYIKENYGIQEKRIDGIKNHDKCEQNIVPTSLFQERHAAEKVFEKTTKRKSRPYFYDRIRDAIPKSLKEEKLVESVRKRTPRPFCYDESLDGVTKSLLNSIELGDDETKAVMTRSFKYPFVQPSSHTQEMSKDNRTKETEDFAENQAEESEADVVQEMEKMTDKFNLLKGDSSVFDPRDRSTANDVLSAQKLVKGENVMDFTCSYIFSKKSLEEVMKLEHKFLWRQQRHISDFRRSEAVVP</sequence>
<organism evidence="4">
    <name type="scientific">Onchocerca flexuosa</name>
    <dbReference type="NCBI Taxonomy" id="387005"/>
    <lineage>
        <taxon>Eukaryota</taxon>
        <taxon>Metazoa</taxon>
        <taxon>Ecdysozoa</taxon>
        <taxon>Nematoda</taxon>
        <taxon>Chromadorea</taxon>
        <taxon>Rhabditida</taxon>
        <taxon>Spirurina</taxon>
        <taxon>Spiruromorpha</taxon>
        <taxon>Filarioidea</taxon>
        <taxon>Onchocercidae</taxon>
        <taxon>Onchocerca</taxon>
    </lineage>
</organism>
<feature type="compositionally biased region" description="Acidic residues" evidence="1">
    <location>
        <begin position="238"/>
        <end position="250"/>
    </location>
</feature>
<proteinExistence type="predicted"/>
<dbReference type="Proteomes" id="UP000267606">
    <property type="component" value="Unassembled WGS sequence"/>
</dbReference>
<accession>A0A183H3T1</accession>
<dbReference type="EMBL" id="UZAJ01001171">
    <property type="protein sequence ID" value="VDO32007.1"/>
    <property type="molecule type" value="Genomic_DNA"/>
</dbReference>
<feature type="region of interest" description="Disordered" evidence="1">
    <location>
        <begin position="219"/>
        <end position="250"/>
    </location>
</feature>
<dbReference type="AlphaFoldDB" id="A0A183H3T1"/>
<protein>
    <submittedName>
        <fullName evidence="4">TPX2 domain-containing protein</fullName>
    </submittedName>
</protein>
<feature type="region of interest" description="Disordered" evidence="1">
    <location>
        <begin position="1"/>
        <end position="66"/>
    </location>
</feature>
<feature type="compositionally biased region" description="Low complexity" evidence="1">
    <location>
        <begin position="1"/>
        <end position="14"/>
    </location>
</feature>